<evidence type="ECO:0000313" key="3">
    <source>
        <dbReference type="EMBL" id="MFC2993113.1"/>
    </source>
</evidence>
<dbReference type="Proteomes" id="UP001595386">
    <property type="component" value="Unassembled WGS sequence"/>
</dbReference>
<proteinExistence type="predicted"/>
<feature type="domain" description="Restriction system protein Mrr-like N-terminal" evidence="2">
    <location>
        <begin position="6"/>
        <end position="91"/>
    </location>
</feature>
<keyword evidence="3" id="KW-0378">Hydrolase</keyword>
<keyword evidence="3" id="KW-0255">Endonuclease</keyword>
<comment type="caution">
    <text evidence="3">The sequence shown here is derived from an EMBL/GenBank/DDBJ whole genome shotgun (WGS) entry which is preliminary data.</text>
</comment>
<dbReference type="InterPro" id="IPR052906">
    <property type="entry name" value="Type_IV_Methyl-Rstrct_Enzyme"/>
</dbReference>
<dbReference type="RefSeq" id="WP_379760429.1">
    <property type="nucleotide sequence ID" value="NZ_JBHRSQ010000018.1"/>
</dbReference>
<organism evidence="3 4">
    <name type="scientific">Halomonas tibetensis</name>
    <dbReference type="NCBI Taxonomy" id="2259590"/>
    <lineage>
        <taxon>Bacteria</taxon>
        <taxon>Pseudomonadati</taxon>
        <taxon>Pseudomonadota</taxon>
        <taxon>Gammaproteobacteria</taxon>
        <taxon>Oceanospirillales</taxon>
        <taxon>Halomonadaceae</taxon>
        <taxon>Halomonas</taxon>
    </lineage>
</organism>
<protein>
    <submittedName>
        <fullName evidence="3">Restriction endonuclease</fullName>
        <ecNumber evidence="3">3.1.21.-</ecNumber>
    </submittedName>
</protein>
<dbReference type="InterPro" id="IPR011856">
    <property type="entry name" value="tRNA_endonuc-like_dom_sf"/>
</dbReference>
<keyword evidence="3" id="KW-0540">Nuclease</keyword>
<dbReference type="Pfam" id="PF04471">
    <property type="entry name" value="Mrr_cat"/>
    <property type="match status" value="1"/>
</dbReference>
<accession>A0ABV7B8R1</accession>
<dbReference type="Gene3D" id="3.40.1350.10">
    <property type="match status" value="1"/>
</dbReference>
<dbReference type="GO" id="GO:0016787">
    <property type="term" value="F:hydrolase activity"/>
    <property type="evidence" value="ECO:0007669"/>
    <property type="project" value="UniProtKB-KW"/>
</dbReference>
<dbReference type="EMBL" id="JBHRSQ010000018">
    <property type="protein sequence ID" value="MFC2993113.1"/>
    <property type="molecule type" value="Genomic_DNA"/>
</dbReference>
<dbReference type="Pfam" id="PF14338">
    <property type="entry name" value="Mrr_N"/>
    <property type="match status" value="1"/>
</dbReference>
<evidence type="ECO:0000313" key="4">
    <source>
        <dbReference type="Proteomes" id="UP001595386"/>
    </source>
</evidence>
<evidence type="ECO:0000259" key="1">
    <source>
        <dbReference type="Pfam" id="PF04471"/>
    </source>
</evidence>
<dbReference type="InterPro" id="IPR025745">
    <property type="entry name" value="Mrr-like_N_dom"/>
</dbReference>
<dbReference type="GO" id="GO:0004519">
    <property type="term" value="F:endonuclease activity"/>
    <property type="evidence" value="ECO:0007669"/>
    <property type="project" value="UniProtKB-KW"/>
</dbReference>
<keyword evidence="4" id="KW-1185">Reference proteome</keyword>
<dbReference type="PANTHER" id="PTHR30015">
    <property type="entry name" value="MRR RESTRICTION SYSTEM PROTEIN"/>
    <property type="match status" value="1"/>
</dbReference>
<dbReference type="InterPro" id="IPR007560">
    <property type="entry name" value="Restrct_endonuc_IV_Mrr"/>
</dbReference>
<evidence type="ECO:0000259" key="2">
    <source>
        <dbReference type="Pfam" id="PF14338"/>
    </source>
</evidence>
<dbReference type="SUPFAM" id="SSF52980">
    <property type="entry name" value="Restriction endonuclease-like"/>
    <property type="match status" value="1"/>
</dbReference>
<reference evidence="4" key="1">
    <citation type="journal article" date="2019" name="Int. J. Syst. Evol. Microbiol.">
        <title>The Global Catalogue of Microorganisms (GCM) 10K type strain sequencing project: providing services to taxonomists for standard genome sequencing and annotation.</title>
        <authorList>
            <consortium name="The Broad Institute Genomics Platform"/>
            <consortium name="The Broad Institute Genome Sequencing Center for Infectious Disease"/>
            <person name="Wu L."/>
            <person name="Ma J."/>
        </authorList>
    </citation>
    <scope>NUCLEOTIDE SEQUENCE [LARGE SCALE GENOMIC DNA]</scope>
    <source>
        <strain evidence="4">KCTC 52660</strain>
    </source>
</reference>
<sequence length="300" mass="33543">MAIPDFQSIMRPMLEHLTDGKVRKNRETNEFLAEHFQLSEEELSEMLPSGYAKLFDNRIGWAKTHLKGAGLIESPARAKYRITQRGLDALSQTDQPINLAYLKQFDEYKEFQSGSKNEQPEEPEISTDELTPLEHIEFGYQKVRDELELELIQKVKSGSPAFFERVVVELLVAMGYGGSRKDAGQTIGKSGDGGIDGVIKEDRLGLDVIYLQAKRWEGTVGRPEIQKFAGALQGQRAKKGIFLTTSGFSAEANQYASFIDSRIVLIDGETLAGLMIDAGIGVSKVATYYVKRLDSDYFEE</sequence>
<dbReference type="InterPro" id="IPR011335">
    <property type="entry name" value="Restrct_endonuc-II-like"/>
</dbReference>
<dbReference type="PANTHER" id="PTHR30015:SF7">
    <property type="entry name" value="TYPE IV METHYL-DIRECTED RESTRICTION ENZYME ECOKMRR"/>
    <property type="match status" value="1"/>
</dbReference>
<dbReference type="EC" id="3.1.21.-" evidence="3"/>
<feature type="domain" description="Restriction endonuclease type IV Mrr" evidence="1">
    <location>
        <begin position="158"/>
        <end position="275"/>
    </location>
</feature>
<gene>
    <name evidence="3" type="ORF">ACFODV_13870</name>
</gene>
<name>A0ABV7B8R1_9GAMM</name>